<feature type="region of interest" description="Disordered" evidence="1">
    <location>
        <begin position="124"/>
        <end position="147"/>
    </location>
</feature>
<feature type="region of interest" description="Disordered" evidence="1">
    <location>
        <begin position="1"/>
        <end position="25"/>
    </location>
</feature>
<feature type="region of interest" description="Disordered" evidence="1">
    <location>
        <begin position="407"/>
        <end position="443"/>
    </location>
</feature>
<evidence type="ECO:0008006" key="4">
    <source>
        <dbReference type="Google" id="ProtNLM"/>
    </source>
</evidence>
<proteinExistence type="predicted"/>
<dbReference type="AlphaFoldDB" id="A0A2P5XPH6"/>
<feature type="region of interest" description="Disordered" evidence="1">
    <location>
        <begin position="275"/>
        <end position="294"/>
    </location>
</feature>
<evidence type="ECO:0000313" key="2">
    <source>
        <dbReference type="EMBL" id="PPS05184.1"/>
    </source>
</evidence>
<protein>
    <recommendedName>
        <fullName evidence="4">DUF4283 domain-containing protein</fullName>
    </recommendedName>
</protein>
<feature type="compositionally biased region" description="Basic and acidic residues" evidence="1">
    <location>
        <begin position="8"/>
        <end position="20"/>
    </location>
</feature>
<evidence type="ECO:0000256" key="1">
    <source>
        <dbReference type="SAM" id="MobiDB-lite"/>
    </source>
</evidence>
<accession>A0A2P5XPH6</accession>
<dbReference type="EMBL" id="KZ664496">
    <property type="protein sequence ID" value="PPS05184.1"/>
    <property type="molecule type" value="Genomic_DNA"/>
</dbReference>
<sequence length="443" mass="48388">MNDDESLLDDRTRAEEDSATKKVSNSLGSDANIDLEFVEGDIHRSNLNGIPAIDFLYRINKILIKRIELTVVCRMDFDAVLTQGLWIVFGHYLIVQPWTVNFDSSRPFPCGVLAWIRFPGGNGHDGEGDPTGSLRSETASVRTEDTPPMMGDAFGPWMVVERKSRGKHDVFRGQKSKVMNGILGNSRFDALSSIDSEPLMPDLEASTKDIRMARFSQGDFIRKLKGKYMGLESGPMAEENRGESLLDPIEDVGPCLKSRPLKKIDAKQTLEVEARVSTRATDQTPNRAGPSSALGPMLSGQVFVTGGLGLNPTLGLPHKEAGSLLDCFRSHQALGQTSIISSLGLEGAAGFMNKDPTTSISPPKDLATSFHVNPTFKEAQFSPISNALDLKKHTAVTFQEKLDIKSKPKVRVNSPNISKGHAVENGKRNGHSGKSLFKSIRGR</sequence>
<dbReference type="Proteomes" id="UP000239757">
    <property type="component" value="Unassembled WGS sequence"/>
</dbReference>
<dbReference type="OrthoDB" id="994333at2759"/>
<gene>
    <name evidence="2" type="ORF">GOBAR_AA15467</name>
</gene>
<evidence type="ECO:0000313" key="3">
    <source>
        <dbReference type="Proteomes" id="UP000239757"/>
    </source>
</evidence>
<organism evidence="2 3">
    <name type="scientific">Gossypium barbadense</name>
    <name type="common">Sea Island cotton</name>
    <name type="synonym">Hibiscus barbadensis</name>
    <dbReference type="NCBI Taxonomy" id="3634"/>
    <lineage>
        <taxon>Eukaryota</taxon>
        <taxon>Viridiplantae</taxon>
        <taxon>Streptophyta</taxon>
        <taxon>Embryophyta</taxon>
        <taxon>Tracheophyta</taxon>
        <taxon>Spermatophyta</taxon>
        <taxon>Magnoliopsida</taxon>
        <taxon>eudicotyledons</taxon>
        <taxon>Gunneridae</taxon>
        <taxon>Pentapetalae</taxon>
        <taxon>rosids</taxon>
        <taxon>malvids</taxon>
        <taxon>Malvales</taxon>
        <taxon>Malvaceae</taxon>
        <taxon>Malvoideae</taxon>
        <taxon>Gossypium</taxon>
    </lineage>
</organism>
<name>A0A2P5XPH6_GOSBA</name>
<reference evidence="2 3" key="1">
    <citation type="submission" date="2015-01" db="EMBL/GenBank/DDBJ databases">
        <title>Genome of allotetraploid Gossypium barbadense reveals genomic plasticity and fiber elongation in cotton evolution.</title>
        <authorList>
            <person name="Chen X."/>
            <person name="Liu X."/>
            <person name="Zhao B."/>
            <person name="Zheng H."/>
            <person name="Hu Y."/>
            <person name="Lu G."/>
            <person name="Yang C."/>
            <person name="Chen J."/>
            <person name="Shan C."/>
            <person name="Zhang L."/>
            <person name="Zhou Y."/>
            <person name="Wang L."/>
            <person name="Guo W."/>
            <person name="Bai Y."/>
            <person name="Ruan J."/>
            <person name="Shangguan X."/>
            <person name="Mao Y."/>
            <person name="Jiang J."/>
            <person name="Zhu Y."/>
            <person name="Lei J."/>
            <person name="Kang H."/>
            <person name="Chen S."/>
            <person name="He X."/>
            <person name="Wang R."/>
            <person name="Wang Y."/>
            <person name="Chen J."/>
            <person name="Wang L."/>
            <person name="Yu S."/>
            <person name="Wang B."/>
            <person name="Wei J."/>
            <person name="Song S."/>
            <person name="Lu X."/>
            <person name="Gao Z."/>
            <person name="Gu W."/>
            <person name="Deng X."/>
            <person name="Ma D."/>
            <person name="Wang S."/>
            <person name="Liang W."/>
            <person name="Fang L."/>
            <person name="Cai C."/>
            <person name="Zhu X."/>
            <person name="Zhou B."/>
            <person name="Zhang Y."/>
            <person name="Chen Z."/>
            <person name="Xu S."/>
            <person name="Zhu R."/>
            <person name="Wang S."/>
            <person name="Zhang T."/>
            <person name="Zhao G."/>
        </authorList>
    </citation>
    <scope>NUCLEOTIDE SEQUENCE [LARGE SCALE GENOMIC DNA]</scope>
    <source>
        <strain evidence="3">cv. Xinhai21</strain>
        <tissue evidence="2">Leaf</tissue>
    </source>
</reference>